<evidence type="ECO:0000259" key="1">
    <source>
        <dbReference type="PROSITE" id="PS51203"/>
    </source>
</evidence>
<name>A0A9W8I0U9_9FUNG</name>
<keyword evidence="3" id="KW-1185">Reference proteome</keyword>
<dbReference type="EMBL" id="JANBUO010000489">
    <property type="protein sequence ID" value="KAJ2803741.1"/>
    <property type="molecule type" value="Genomic_DNA"/>
</dbReference>
<dbReference type="InterPro" id="IPR027749">
    <property type="entry name" value="TTLL12"/>
</dbReference>
<sequence>MLDYGRFEATHQQQLEALDLPRSLWKVLHKKIVQECFDIGEWVVFAETEADDDDGNSCAAGITDTRLCLKKGELEAISDVFLVDHAWTTSISQAFSDLSSIPGLLERMERLTGIYEAKYEGPGILKSENTESTINANVPAVMSQAGVSEDRARELLQRTRGDIVEAIMMADDESANNGSAGAGVPESIQSQILQQLETGSEQNGAMPTKWATRNYECIQHSLDGSNELDGIDIRLPLAPGVQSGDIKCEVLPKHLSVSVAGGVIIDGDLHAQVDTSASTWTVEDGVLCIALVKQKAEYWSEVIVGESRISPKVHQKHLLRVFRELWRYLQGYDYLAQGADQSLVKRTNWYMQDEVGLAVAHSDDPNVRCLPFLYVNASGRMMPFSLLWPIKLITQGDVLARDYCPRWLTDPAQRSGYLQAIFQGPTQGVLDAREQLARKLEQTATGAARSSLANQPAPTQHLRSLYVRDATSEVQSAITTAGYDMASAPEDADAVFDDMQHEGKLASQHGIATALLDADSAIAAFQRAAGVQSWLSKGFSLRTQIAEFIGTALVDSNSWWLLTSVQTQPDVASPRILTNSWVVAVRHADVGYSTAVECTLFTSVPDRLFLAEWIVLLTPDRGVYLWGEKPCFVQHKLAMVDDNPAPCQALAPASAVSEDELKHSIAKQLSPDCLAPFIAKSEHAVADALSLLLSPSNDAENKFGVFGFSFTFSNGPDGVVPILHEARPMTVGEQVSQSPNFIPDVAAVLAGCPSRTQWRQIGVE</sequence>
<dbReference type="InterPro" id="IPR007052">
    <property type="entry name" value="CS_dom"/>
</dbReference>
<proteinExistence type="predicted"/>
<accession>A0A9W8I0U9</accession>
<feature type="domain" description="CS" evidence="1">
    <location>
        <begin position="210"/>
        <end position="303"/>
    </location>
</feature>
<protein>
    <recommendedName>
        <fullName evidence="1">CS domain-containing protein</fullName>
    </recommendedName>
</protein>
<dbReference type="PANTHER" id="PTHR46088">
    <property type="entry name" value="TUBULIN--TYROSINE LIGASE-LIKE PROTEIN 12"/>
    <property type="match status" value="1"/>
</dbReference>
<evidence type="ECO:0000313" key="3">
    <source>
        <dbReference type="Proteomes" id="UP001140094"/>
    </source>
</evidence>
<dbReference type="Proteomes" id="UP001140094">
    <property type="component" value="Unassembled WGS sequence"/>
</dbReference>
<dbReference type="InterPro" id="IPR057954">
    <property type="entry name" value="SET_TTL12"/>
</dbReference>
<dbReference type="Pfam" id="PF25556">
    <property type="entry name" value="SET_TTL"/>
    <property type="match status" value="2"/>
</dbReference>
<dbReference type="InterPro" id="IPR008978">
    <property type="entry name" value="HSP20-like_chaperone"/>
</dbReference>
<dbReference type="GO" id="GO:0005737">
    <property type="term" value="C:cytoplasm"/>
    <property type="evidence" value="ECO:0007669"/>
    <property type="project" value="TreeGrafter"/>
</dbReference>
<dbReference type="PROSITE" id="PS51203">
    <property type="entry name" value="CS"/>
    <property type="match status" value="1"/>
</dbReference>
<dbReference type="Gene3D" id="2.60.40.790">
    <property type="match status" value="1"/>
</dbReference>
<dbReference type="Gene3D" id="1.10.8.10">
    <property type="entry name" value="DNA helicase RuvA subunit, C-terminal domain"/>
    <property type="match status" value="1"/>
</dbReference>
<dbReference type="AlphaFoldDB" id="A0A9W8I0U9"/>
<dbReference type="OrthoDB" id="2127950at2759"/>
<dbReference type="SUPFAM" id="SSF49764">
    <property type="entry name" value="HSP20-like chaperones"/>
    <property type="match status" value="1"/>
</dbReference>
<evidence type="ECO:0000313" key="2">
    <source>
        <dbReference type="EMBL" id="KAJ2803741.1"/>
    </source>
</evidence>
<reference evidence="2" key="1">
    <citation type="submission" date="2022-07" db="EMBL/GenBank/DDBJ databases">
        <title>Phylogenomic reconstructions and comparative analyses of Kickxellomycotina fungi.</title>
        <authorList>
            <person name="Reynolds N.K."/>
            <person name="Stajich J.E."/>
            <person name="Barry K."/>
            <person name="Grigoriev I.V."/>
            <person name="Crous P."/>
            <person name="Smith M.E."/>
        </authorList>
    </citation>
    <scope>NUCLEOTIDE SEQUENCE</scope>
    <source>
        <strain evidence="2">NRRL 1565</strain>
    </source>
</reference>
<dbReference type="PANTHER" id="PTHR46088:SF1">
    <property type="entry name" value="TUBULIN--TYROSINE LIGASE-LIKE PROTEIN 12"/>
    <property type="match status" value="1"/>
</dbReference>
<dbReference type="CDD" id="cd06467">
    <property type="entry name" value="p23_NUDC_like"/>
    <property type="match status" value="1"/>
</dbReference>
<comment type="caution">
    <text evidence="2">The sequence shown here is derived from an EMBL/GenBank/DDBJ whole genome shotgun (WGS) entry which is preliminary data.</text>
</comment>
<organism evidence="2 3">
    <name type="scientific">Coemansia guatemalensis</name>
    <dbReference type="NCBI Taxonomy" id="2761395"/>
    <lineage>
        <taxon>Eukaryota</taxon>
        <taxon>Fungi</taxon>
        <taxon>Fungi incertae sedis</taxon>
        <taxon>Zoopagomycota</taxon>
        <taxon>Kickxellomycotina</taxon>
        <taxon>Kickxellomycetes</taxon>
        <taxon>Kickxellales</taxon>
        <taxon>Kickxellaceae</taxon>
        <taxon>Coemansia</taxon>
    </lineage>
</organism>
<gene>
    <name evidence="2" type="ORF">H4R20_002775</name>
</gene>
<dbReference type="Pfam" id="PF04969">
    <property type="entry name" value="CS"/>
    <property type="match status" value="1"/>
</dbReference>